<sequence>MSKIIFSKGKPNKNLIYAISLLMFIFAGHNSVYSQTFVIEPQTGQIMSFGNIIVSGSSGSGSVILSPSSTRTFSSGVIAADNLNVSAIGFRIRATSFPNWGSINVALIMPSSVILYGPGGTTLTLNNFIASPTSPYSFYNYWIFGSKTTEDILIGATLNINSFSNVKPGEYTTSATYEIRINY</sequence>
<evidence type="ECO:0008006" key="2">
    <source>
        <dbReference type="Google" id="ProtNLM"/>
    </source>
</evidence>
<gene>
    <name evidence="1" type="ORF">SDC9_88877</name>
</gene>
<accession>A0A644ZXB3</accession>
<comment type="caution">
    <text evidence="1">The sequence shown here is derived from an EMBL/GenBank/DDBJ whole genome shotgun (WGS) entry which is preliminary data.</text>
</comment>
<proteinExistence type="predicted"/>
<dbReference type="InterPro" id="IPR025514">
    <property type="entry name" value="DUF4402"/>
</dbReference>
<evidence type="ECO:0000313" key="1">
    <source>
        <dbReference type="EMBL" id="MPM42214.1"/>
    </source>
</evidence>
<organism evidence="1">
    <name type="scientific">bioreactor metagenome</name>
    <dbReference type="NCBI Taxonomy" id="1076179"/>
    <lineage>
        <taxon>unclassified sequences</taxon>
        <taxon>metagenomes</taxon>
        <taxon>ecological metagenomes</taxon>
    </lineage>
</organism>
<dbReference type="AlphaFoldDB" id="A0A644ZXB3"/>
<dbReference type="Pfam" id="PF14352">
    <property type="entry name" value="DUF4402"/>
    <property type="match status" value="1"/>
</dbReference>
<protein>
    <recommendedName>
        <fullName evidence="2">DUF4402 domain-containing protein</fullName>
    </recommendedName>
</protein>
<name>A0A644ZXB3_9ZZZZ</name>
<dbReference type="EMBL" id="VSSQ01009645">
    <property type="protein sequence ID" value="MPM42214.1"/>
    <property type="molecule type" value="Genomic_DNA"/>
</dbReference>
<reference evidence="1" key="1">
    <citation type="submission" date="2019-08" db="EMBL/GenBank/DDBJ databases">
        <authorList>
            <person name="Kucharzyk K."/>
            <person name="Murdoch R.W."/>
            <person name="Higgins S."/>
            <person name="Loffler F."/>
        </authorList>
    </citation>
    <scope>NUCLEOTIDE SEQUENCE</scope>
</reference>